<keyword evidence="13" id="KW-1185">Reference proteome</keyword>
<evidence type="ECO:0000256" key="6">
    <source>
        <dbReference type="ARBA" id="ARBA00022832"/>
    </source>
</evidence>
<dbReference type="Pfam" id="PF01151">
    <property type="entry name" value="ELO"/>
    <property type="match status" value="2"/>
</dbReference>
<dbReference type="GO" id="GO:0009922">
    <property type="term" value="F:fatty acid elongase activity"/>
    <property type="evidence" value="ECO:0007669"/>
    <property type="project" value="UniProtKB-EC"/>
</dbReference>
<feature type="transmembrane region" description="Helical" evidence="11">
    <location>
        <begin position="309"/>
        <end position="331"/>
    </location>
</feature>
<keyword evidence="8 11" id="KW-0443">Lipid metabolism</keyword>
<dbReference type="GO" id="GO:0005789">
    <property type="term" value="C:endoplasmic reticulum membrane"/>
    <property type="evidence" value="ECO:0007669"/>
    <property type="project" value="TreeGrafter"/>
</dbReference>
<comment type="catalytic activity">
    <reaction evidence="11">
        <text>a very-long-chain acyl-CoA + malonyl-CoA + H(+) = a very-long-chain 3-oxoacyl-CoA + CO2 + CoA</text>
        <dbReference type="Rhea" id="RHEA:32727"/>
        <dbReference type="ChEBI" id="CHEBI:15378"/>
        <dbReference type="ChEBI" id="CHEBI:16526"/>
        <dbReference type="ChEBI" id="CHEBI:57287"/>
        <dbReference type="ChEBI" id="CHEBI:57384"/>
        <dbReference type="ChEBI" id="CHEBI:90725"/>
        <dbReference type="ChEBI" id="CHEBI:90736"/>
        <dbReference type="EC" id="2.3.1.199"/>
    </reaction>
</comment>
<evidence type="ECO:0000256" key="9">
    <source>
        <dbReference type="ARBA" id="ARBA00023136"/>
    </source>
</evidence>
<reference evidence="13" key="1">
    <citation type="journal article" date="2014" name="Nat. Genet.">
        <title>Genome of the human hookworm Necator americanus.</title>
        <authorList>
            <person name="Tang Y.T."/>
            <person name="Gao X."/>
            <person name="Rosa B.A."/>
            <person name="Abubucker S."/>
            <person name="Hallsworth-Pepin K."/>
            <person name="Martin J."/>
            <person name="Tyagi R."/>
            <person name="Heizer E."/>
            <person name="Zhang X."/>
            <person name="Bhonagiri-Palsikar V."/>
            <person name="Minx P."/>
            <person name="Warren W.C."/>
            <person name="Wang Q."/>
            <person name="Zhan B."/>
            <person name="Hotez P.J."/>
            <person name="Sternberg P.W."/>
            <person name="Dougall A."/>
            <person name="Gaze S.T."/>
            <person name="Mulvenna J."/>
            <person name="Sotillo J."/>
            <person name="Ranganathan S."/>
            <person name="Rabelo E.M."/>
            <person name="Wilson R.K."/>
            <person name="Felgner P.L."/>
            <person name="Bethony J."/>
            <person name="Hawdon J.M."/>
            <person name="Gasser R.B."/>
            <person name="Loukas A."/>
            <person name="Mitreva M."/>
        </authorList>
    </citation>
    <scope>NUCLEOTIDE SEQUENCE [LARGE SCALE GENOMIC DNA]</scope>
</reference>
<evidence type="ECO:0000313" key="13">
    <source>
        <dbReference type="Proteomes" id="UP000053676"/>
    </source>
</evidence>
<dbReference type="KEGG" id="nai:NECAME_07915"/>
<dbReference type="PANTHER" id="PTHR11157:SF5">
    <property type="entry name" value="ELONGATION OF VERY LONG CHAIN FATTY ACIDS PROTEIN"/>
    <property type="match status" value="1"/>
</dbReference>
<dbReference type="EMBL" id="KI658446">
    <property type="protein sequence ID" value="ETN82529.1"/>
    <property type="molecule type" value="Genomic_DNA"/>
</dbReference>
<evidence type="ECO:0000256" key="2">
    <source>
        <dbReference type="ARBA" id="ARBA00005194"/>
    </source>
</evidence>
<keyword evidence="10 11" id="KW-0275">Fatty acid biosynthesis</keyword>
<dbReference type="GO" id="GO:0034626">
    <property type="term" value="P:fatty acid elongation, polyunsaturated fatty acid"/>
    <property type="evidence" value="ECO:0007669"/>
    <property type="project" value="TreeGrafter"/>
</dbReference>
<proteinExistence type="inferred from homology"/>
<feature type="transmembrane region" description="Helical" evidence="11">
    <location>
        <begin position="77"/>
        <end position="96"/>
    </location>
</feature>
<dbReference type="GO" id="GO:0034625">
    <property type="term" value="P:fatty acid elongation, monounsaturated fatty acid"/>
    <property type="evidence" value="ECO:0007669"/>
    <property type="project" value="TreeGrafter"/>
</dbReference>
<keyword evidence="4 11" id="KW-0808">Transferase</keyword>
<organism evidence="12 13">
    <name type="scientific">Necator americanus</name>
    <name type="common">Human hookworm</name>
    <dbReference type="NCBI Taxonomy" id="51031"/>
    <lineage>
        <taxon>Eukaryota</taxon>
        <taxon>Metazoa</taxon>
        <taxon>Ecdysozoa</taxon>
        <taxon>Nematoda</taxon>
        <taxon>Chromadorea</taxon>
        <taxon>Rhabditida</taxon>
        <taxon>Rhabditina</taxon>
        <taxon>Rhabditomorpha</taxon>
        <taxon>Strongyloidea</taxon>
        <taxon>Ancylostomatidae</taxon>
        <taxon>Bunostominae</taxon>
        <taxon>Necator</taxon>
    </lineage>
</organism>
<feature type="transmembrane region" description="Helical" evidence="11">
    <location>
        <begin position="278"/>
        <end position="297"/>
    </location>
</feature>
<keyword evidence="3 11" id="KW-0444">Lipid biosynthesis</keyword>
<gene>
    <name evidence="12" type="ORF">NECAME_07915</name>
</gene>
<protein>
    <recommendedName>
        <fullName evidence="11">Elongation of very long chain fatty acids protein</fullName>
        <ecNumber evidence="11">2.3.1.199</ecNumber>
    </recommendedName>
    <alternativeName>
        <fullName evidence="11">Very-long-chain 3-oxoacyl-CoA synthase</fullName>
    </alternativeName>
</protein>
<dbReference type="InterPro" id="IPR002076">
    <property type="entry name" value="ELO_fam"/>
</dbReference>
<evidence type="ECO:0000256" key="8">
    <source>
        <dbReference type="ARBA" id="ARBA00023098"/>
    </source>
</evidence>
<feature type="transmembrane region" description="Helical" evidence="11">
    <location>
        <begin position="343"/>
        <end position="364"/>
    </location>
</feature>
<feature type="transmembrane region" description="Helical" evidence="11">
    <location>
        <begin position="47"/>
        <end position="65"/>
    </location>
</feature>
<sequence>MSSHAVWTGNGHTILYAPYRYENVVGPEHFWNPSAVHAFFARHWSSSIYLALGYVAIINVMQRIMENRKPLSMRTVLLLWNGALAIFSMMGTWRFGLEFFNVLWTRPFTDSVCFSVDPTGPASFWACMFAFSKIAELGDTLFLVLRKRPVIFLHWYHHAVVLVYCWHSDVNSSRDSDDTVESLHEIHHILSILVALEQNKQQCVVLRRTKKNPHCRSSLTTTINNGDDDLIFGSGESASRPNPLEITSDNHEHILLCPLVVPPIFQQLPVELTAAGRWFIWMNYFVHSIMYTYYAIVSTGIRLPKRLSMTVTALQTTQMLIGVMISVYVLYLKLNGEVCQQSFDNLAICFAIYASFLILFSKFFNTAYLVKRQPKPAVKTD</sequence>
<evidence type="ECO:0000256" key="10">
    <source>
        <dbReference type="ARBA" id="ARBA00023160"/>
    </source>
</evidence>
<dbReference type="PANTHER" id="PTHR11157">
    <property type="entry name" value="FATTY ACID ACYL TRANSFERASE-RELATED"/>
    <property type="match status" value="1"/>
</dbReference>
<keyword evidence="7 11" id="KW-1133">Transmembrane helix</keyword>
<evidence type="ECO:0000256" key="1">
    <source>
        <dbReference type="ARBA" id="ARBA00004141"/>
    </source>
</evidence>
<dbReference type="GO" id="GO:0019367">
    <property type="term" value="P:fatty acid elongation, saturated fatty acid"/>
    <property type="evidence" value="ECO:0007669"/>
    <property type="project" value="TreeGrafter"/>
</dbReference>
<dbReference type="InterPro" id="IPR030457">
    <property type="entry name" value="ELO_CS"/>
</dbReference>
<dbReference type="OMA" id="GRWFIFM"/>
<dbReference type="GO" id="GO:0042761">
    <property type="term" value="P:very long-chain fatty acid biosynthetic process"/>
    <property type="evidence" value="ECO:0007669"/>
    <property type="project" value="TreeGrafter"/>
</dbReference>
<dbReference type="OrthoDB" id="10259681at2759"/>
<accession>W2TLM3</accession>
<evidence type="ECO:0000256" key="5">
    <source>
        <dbReference type="ARBA" id="ARBA00022692"/>
    </source>
</evidence>
<comment type="subcellular location">
    <subcellularLocation>
        <location evidence="1">Membrane</location>
        <topology evidence="1">Multi-pass membrane protein</topology>
    </subcellularLocation>
</comment>
<evidence type="ECO:0000256" key="7">
    <source>
        <dbReference type="ARBA" id="ARBA00022989"/>
    </source>
</evidence>
<evidence type="ECO:0000256" key="4">
    <source>
        <dbReference type="ARBA" id="ARBA00022679"/>
    </source>
</evidence>
<dbReference type="STRING" id="51031.W2TLM3"/>
<dbReference type="PROSITE" id="PS01188">
    <property type="entry name" value="ELO"/>
    <property type="match status" value="1"/>
</dbReference>
<comment type="pathway">
    <text evidence="2">Lipid metabolism; fatty acid biosynthesis.</text>
</comment>
<keyword evidence="6 11" id="KW-0276">Fatty acid metabolism</keyword>
<dbReference type="UniPathway" id="UPA00094"/>
<evidence type="ECO:0000256" key="3">
    <source>
        <dbReference type="ARBA" id="ARBA00022516"/>
    </source>
</evidence>
<dbReference type="EC" id="2.3.1.199" evidence="11"/>
<keyword evidence="5 11" id="KW-0812">Transmembrane</keyword>
<comment type="similarity">
    <text evidence="11">Belongs to the ELO family.</text>
</comment>
<keyword evidence="9 11" id="KW-0472">Membrane</keyword>
<evidence type="ECO:0000313" key="12">
    <source>
        <dbReference type="EMBL" id="ETN82529.1"/>
    </source>
</evidence>
<dbReference type="GO" id="GO:0030148">
    <property type="term" value="P:sphingolipid biosynthetic process"/>
    <property type="evidence" value="ECO:0007669"/>
    <property type="project" value="TreeGrafter"/>
</dbReference>
<name>W2TLM3_NECAM</name>
<dbReference type="Proteomes" id="UP000053676">
    <property type="component" value="Unassembled WGS sequence"/>
</dbReference>
<dbReference type="AlphaFoldDB" id="W2TLM3"/>
<evidence type="ECO:0000256" key="11">
    <source>
        <dbReference type="RuleBase" id="RU361115"/>
    </source>
</evidence>